<dbReference type="GO" id="GO:0015501">
    <property type="term" value="F:glutamate:sodium symporter activity"/>
    <property type="evidence" value="ECO:0007669"/>
    <property type="project" value="InterPro"/>
</dbReference>
<keyword evidence="1" id="KW-0472">Membrane</keyword>
<keyword evidence="3" id="KW-1185">Reference proteome</keyword>
<evidence type="ECO:0000256" key="1">
    <source>
        <dbReference type="SAM" id="Phobius"/>
    </source>
</evidence>
<accession>A0A090T6A2</accession>
<proteinExistence type="predicted"/>
<dbReference type="Pfam" id="PF03616">
    <property type="entry name" value="Glt_symporter"/>
    <property type="match status" value="1"/>
</dbReference>
<reference evidence="2 3" key="2">
    <citation type="submission" date="2014-09" db="EMBL/GenBank/DDBJ databases">
        <authorList>
            <consortium name="NBRP consortium"/>
            <person name="Sawabe T."/>
            <person name="Meirelles P."/>
            <person name="Nakanishi M."/>
            <person name="Sayaka M."/>
            <person name="Hattori M."/>
            <person name="Ohkuma M."/>
        </authorList>
    </citation>
    <scope>NUCLEOTIDE SEQUENCE [LARGE SCALE GENOMIC DNA]</scope>
    <source>
        <strain evidence="2 3">JCM 19240</strain>
    </source>
</reference>
<dbReference type="GO" id="GO:0015813">
    <property type="term" value="P:L-glutamate transmembrane transport"/>
    <property type="evidence" value="ECO:0007669"/>
    <property type="project" value="InterPro"/>
</dbReference>
<sequence length="45" mass="4880">MNNTISVGTLESFLIAISVLFLGHIINSKLPVLRKYNIPEPIVGG</sequence>
<evidence type="ECO:0000313" key="2">
    <source>
        <dbReference type="EMBL" id="GAL35480.1"/>
    </source>
</evidence>
<dbReference type="EMBL" id="BBMT01000007">
    <property type="protein sequence ID" value="GAL35480.1"/>
    <property type="molecule type" value="Genomic_DNA"/>
</dbReference>
<name>A0A090T6A2_9VIBR</name>
<comment type="caution">
    <text evidence="2">The sequence shown here is derived from an EMBL/GenBank/DDBJ whole genome shotgun (WGS) entry which is preliminary data.</text>
</comment>
<feature type="transmembrane region" description="Helical" evidence="1">
    <location>
        <begin position="6"/>
        <end position="26"/>
    </location>
</feature>
<keyword evidence="1" id="KW-1133">Transmembrane helix</keyword>
<dbReference type="InterPro" id="IPR004445">
    <property type="entry name" value="GltS"/>
</dbReference>
<dbReference type="AlphaFoldDB" id="A0A090T6A2"/>
<evidence type="ECO:0000313" key="3">
    <source>
        <dbReference type="Proteomes" id="UP000029224"/>
    </source>
</evidence>
<organism evidence="2 3">
    <name type="scientific">Vibrio maritimus</name>
    <dbReference type="NCBI Taxonomy" id="990268"/>
    <lineage>
        <taxon>Bacteria</taxon>
        <taxon>Pseudomonadati</taxon>
        <taxon>Pseudomonadota</taxon>
        <taxon>Gammaproteobacteria</taxon>
        <taxon>Vibrionales</taxon>
        <taxon>Vibrionaceae</taxon>
        <taxon>Vibrio</taxon>
    </lineage>
</organism>
<gene>
    <name evidence="2" type="ORF">JCM19240_327</name>
</gene>
<reference evidence="2 3" key="1">
    <citation type="submission" date="2014-09" db="EMBL/GenBank/DDBJ databases">
        <title>Vibrio maritimus JCM 19240. (C210) whole genome shotgun sequence.</title>
        <authorList>
            <person name="Sawabe T."/>
            <person name="Meirelles P."/>
            <person name="Nakanishi M."/>
            <person name="Sayaka M."/>
            <person name="Hattori M."/>
            <person name="Ohkuma M."/>
        </authorList>
    </citation>
    <scope>NUCLEOTIDE SEQUENCE [LARGE SCALE GENOMIC DNA]</scope>
    <source>
        <strain evidence="2 3">JCM 19240</strain>
    </source>
</reference>
<dbReference type="GO" id="GO:0016020">
    <property type="term" value="C:membrane"/>
    <property type="evidence" value="ECO:0007669"/>
    <property type="project" value="InterPro"/>
</dbReference>
<dbReference type="Proteomes" id="UP000029224">
    <property type="component" value="Unassembled WGS sequence"/>
</dbReference>
<keyword evidence="1" id="KW-0812">Transmembrane</keyword>
<protein>
    <submittedName>
        <fullName evidence="2">Sodium/glutamate symport protein</fullName>
    </submittedName>
</protein>